<dbReference type="Proteomes" id="UP001165287">
    <property type="component" value="Unassembled WGS sequence"/>
</dbReference>
<dbReference type="Gene3D" id="3.30.428.10">
    <property type="entry name" value="HIT-like"/>
    <property type="match status" value="1"/>
</dbReference>
<dbReference type="InterPro" id="IPR001310">
    <property type="entry name" value="Histidine_triad_HIT"/>
</dbReference>
<evidence type="ECO:0000313" key="3">
    <source>
        <dbReference type="EMBL" id="MBZ5752460.1"/>
    </source>
</evidence>
<dbReference type="InterPro" id="IPR036265">
    <property type="entry name" value="HIT-like_sf"/>
</dbReference>
<dbReference type="PRINTS" id="PR00332">
    <property type="entry name" value="HISTRIAD"/>
</dbReference>
<dbReference type="PANTHER" id="PTHR42997:SF1">
    <property type="entry name" value="AP-4-A PHOSPHORYLASE"/>
    <property type="match status" value="1"/>
</dbReference>
<dbReference type="PROSITE" id="PS00892">
    <property type="entry name" value="HIT_1"/>
    <property type="match status" value="1"/>
</dbReference>
<evidence type="ECO:0000313" key="4">
    <source>
        <dbReference type="Proteomes" id="UP001165287"/>
    </source>
</evidence>
<evidence type="ECO:0000259" key="2">
    <source>
        <dbReference type="PROSITE" id="PS51084"/>
    </source>
</evidence>
<feature type="domain" description="HIT" evidence="2">
    <location>
        <begin position="1"/>
        <end position="105"/>
    </location>
</feature>
<name>A0ABS7UVX4_9BACI</name>
<accession>A0ABS7UVX4</accession>
<evidence type="ECO:0000256" key="1">
    <source>
        <dbReference type="PROSITE-ProRule" id="PRU00464"/>
    </source>
</evidence>
<dbReference type="Pfam" id="PF01230">
    <property type="entry name" value="HIT"/>
    <property type="match status" value="1"/>
</dbReference>
<gene>
    <name evidence="3" type="ORF">K9V48_19930</name>
</gene>
<keyword evidence="4" id="KW-1185">Reference proteome</keyword>
<comment type="caution">
    <text evidence="3">The sequence shown here is derived from an EMBL/GenBank/DDBJ whole genome shotgun (WGS) entry which is preliminary data.</text>
</comment>
<reference evidence="3" key="1">
    <citation type="submission" date="2024-05" db="EMBL/GenBank/DDBJ databases">
        <title>Metabacillus sp. nov., isolated from the rhizosphere soil of tomato plants.</title>
        <authorList>
            <person name="Ma R."/>
        </authorList>
    </citation>
    <scope>NUCLEOTIDE SEQUENCE</scope>
    <source>
        <strain evidence="3">DBTR6</strain>
    </source>
</reference>
<dbReference type="EMBL" id="JAIQUM010000056">
    <property type="protein sequence ID" value="MBZ5752460.1"/>
    <property type="molecule type" value="Genomic_DNA"/>
</dbReference>
<dbReference type="RefSeq" id="WP_224140916.1">
    <property type="nucleotide sequence ID" value="NZ_JAIQUM010000056.1"/>
</dbReference>
<protein>
    <submittedName>
        <fullName evidence="3">HIT family protein</fullName>
    </submittedName>
</protein>
<proteinExistence type="predicted"/>
<organism evidence="3 4">
    <name type="scientific">Metabacillus rhizolycopersici</name>
    <dbReference type="NCBI Taxonomy" id="2875709"/>
    <lineage>
        <taxon>Bacteria</taxon>
        <taxon>Bacillati</taxon>
        <taxon>Bacillota</taxon>
        <taxon>Bacilli</taxon>
        <taxon>Bacillales</taxon>
        <taxon>Bacillaceae</taxon>
        <taxon>Metabacillus</taxon>
    </lineage>
</organism>
<dbReference type="InterPro" id="IPR011146">
    <property type="entry name" value="HIT-like"/>
</dbReference>
<dbReference type="PANTHER" id="PTHR42997">
    <property type="entry name" value="HIT FAMILY HYDROLASE"/>
    <property type="match status" value="1"/>
</dbReference>
<dbReference type="InterPro" id="IPR052908">
    <property type="entry name" value="AP-4-A_phosphorylase"/>
</dbReference>
<dbReference type="PROSITE" id="PS51084">
    <property type="entry name" value="HIT_2"/>
    <property type="match status" value="1"/>
</dbReference>
<sequence length="120" mass="13942">MKCIFCTINETVLENKLAYAFFDKYPVNKGHLLIIPKRHVEQYFDLTLEERQAIDDLLFKGKELLDQQHQPDGYNIGINCGEEAGQTIFHVHVHLIPRYKGDIDEPRGGVRGVIPEKRMY</sequence>
<dbReference type="SUPFAM" id="SSF54197">
    <property type="entry name" value="HIT-like"/>
    <property type="match status" value="1"/>
</dbReference>
<dbReference type="InterPro" id="IPR019808">
    <property type="entry name" value="Histidine_triad_CS"/>
</dbReference>
<feature type="short sequence motif" description="Histidine triad motif" evidence="1">
    <location>
        <begin position="90"/>
        <end position="94"/>
    </location>
</feature>